<reference evidence="2" key="1">
    <citation type="journal article" date="2009" name="Science">
        <title>The B73 maize genome: complexity, diversity, and dynamics.</title>
        <authorList>
            <person name="Schnable P.S."/>
            <person name="Ware D."/>
            <person name="Fulton R.S."/>
            <person name="Stein J.C."/>
            <person name="Wei F."/>
            <person name="Pasternak S."/>
            <person name="Liang C."/>
            <person name="Zhang J."/>
            <person name="Fulton L."/>
            <person name="Graves T.A."/>
            <person name="Minx P."/>
            <person name="Reily A.D."/>
            <person name="Courtney L."/>
            <person name="Kruchowski S.S."/>
            <person name="Tomlinson C."/>
            <person name="Strong C."/>
            <person name="Delehaunty K."/>
            <person name="Fronick C."/>
            <person name="Courtney B."/>
            <person name="Rock S.M."/>
            <person name="Belter E."/>
            <person name="Du F."/>
            <person name="Kim K."/>
            <person name="Abbott R.M."/>
            <person name="Cotton M."/>
            <person name="Levy A."/>
            <person name="Marchetto P."/>
            <person name="Ochoa K."/>
            <person name="Jackson S.M."/>
            <person name="Gillam B."/>
            <person name="Chen W."/>
            <person name="Yan L."/>
            <person name="Higginbotham J."/>
            <person name="Cardenas M."/>
            <person name="Waligorski J."/>
            <person name="Applebaum E."/>
            <person name="Phelps L."/>
            <person name="Falcone J."/>
            <person name="Kanchi K."/>
            <person name="Thane T."/>
            <person name="Scimone A."/>
            <person name="Thane N."/>
            <person name="Henke J."/>
            <person name="Wang T."/>
            <person name="Ruppert J."/>
            <person name="Shah N."/>
            <person name="Rotter K."/>
            <person name="Hodges J."/>
            <person name="Ingenthron E."/>
            <person name="Cordes M."/>
            <person name="Kohlberg S."/>
            <person name="Sgro J."/>
            <person name="Delgado B."/>
            <person name="Mead K."/>
            <person name="Chinwalla A."/>
            <person name="Leonard S."/>
            <person name="Crouse K."/>
            <person name="Collura K."/>
            <person name="Kudrna D."/>
            <person name="Currie J."/>
            <person name="He R."/>
            <person name="Angelova A."/>
            <person name="Rajasekar S."/>
            <person name="Mueller T."/>
            <person name="Lomeli R."/>
            <person name="Scara G."/>
            <person name="Ko A."/>
            <person name="Delaney K."/>
            <person name="Wissotski M."/>
            <person name="Lopez G."/>
            <person name="Campos D."/>
            <person name="Braidotti M."/>
            <person name="Ashley E."/>
            <person name="Golser W."/>
            <person name="Kim H."/>
            <person name="Lee S."/>
            <person name="Lin J."/>
            <person name="Dujmic Z."/>
            <person name="Kim W."/>
            <person name="Talag J."/>
            <person name="Zuccolo A."/>
            <person name="Fan C."/>
            <person name="Sebastian A."/>
            <person name="Kramer M."/>
            <person name="Spiegel L."/>
            <person name="Nascimento L."/>
            <person name="Zutavern T."/>
            <person name="Miller B."/>
            <person name="Ambroise C."/>
            <person name="Muller S."/>
            <person name="Spooner W."/>
            <person name="Narechania A."/>
            <person name="Ren L."/>
            <person name="Wei S."/>
            <person name="Kumari S."/>
            <person name="Faga B."/>
            <person name="Levy M.J."/>
            <person name="McMahan L."/>
            <person name="Van Buren P."/>
            <person name="Vaughn M.W."/>
            <person name="Ying K."/>
            <person name="Yeh C.-T."/>
            <person name="Emrich S.J."/>
            <person name="Jia Y."/>
            <person name="Kalyanaraman A."/>
            <person name="Hsia A.-P."/>
            <person name="Barbazuk W.B."/>
            <person name="Baucom R.S."/>
            <person name="Brutnell T.P."/>
            <person name="Carpita N.C."/>
            <person name="Chaparro C."/>
            <person name="Chia J.-M."/>
            <person name="Deragon J.-M."/>
            <person name="Estill J.C."/>
            <person name="Fu Y."/>
            <person name="Jeddeloh J.A."/>
            <person name="Han Y."/>
            <person name="Lee H."/>
            <person name="Li P."/>
            <person name="Lisch D.R."/>
            <person name="Liu S."/>
            <person name="Liu Z."/>
            <person name="Nagel D.H."/>
            <person name="McCann M.C."/>
            <person name="SanMiguel P."/>
            <person name="Myers A.M."/>
            <person name="Nettleton D."/>
            <person name="Nguyen J."/>
            <person name="Penning B.W."/>
            <person name="Ponnala L."/>
            <person name="Schneider K.L."/>
            <person name="Schwartz D.C."/>
            <person name="Sharma A."/>
            <person name="Soderlund C."/>
            <person name="Springer N.M."/>
            <person name="Sun Q."/>
            <person name="Wang H."/>
            <person name="Waterman M."/>
            <person name="Westerman R."/>
            <person name="Wolfgruber T.K."/>
            <person name="Yang L."/>
            <person name="Yu Y."/>
            <person name="Zhang L."/>
            <person name="Zhou S."/>
            <person name="Zhu Q."/>
            <person name="Bennetzen J.L."/>
            <person name="Dawe R.K."/>
            <person name="Jiang J."/>
            <person name="Jiang N."/>
            <person name="Presting G.G."/>
            <person name="Wessler S.R."/>
            <person name="Aluru S."/>
            <person name="Martienssen R.A."/>
            <person name="Clifton S.W."/>
            <person name="McCombie W.R."/>
            <person name="Wing R.A."/>
            <person name="Wilson R.K."/>
        </authorList>
    </citation>
    <scope>NUCLEOTIDE SEQUENCE [LARGE SCALE GENOMIC DNA]</scope>
    <source>
        <strain evidence="2">cv. B73</strain>
    </source>
</reference>
<proteinExistence type="predicted"/>
<dbReference type="AlphaFoldDB" id="A0A804UHS7"/>
<sequence>MLYSISCEINRVNWCLVRIKEPKLLLRRVPVFLVLVEHGEHVHLHGPRLPRRALTGMVDKVLVIRPRVVQGGAVPVGGRPPGLRHHDVDAACAGLVQRGADGVHHRVEEVRVHQPVGGVRHRRGAGLEQRVVEVDAAVAVLVREVGVDVGEQRRAVGGQELRDGRHRGGVPEHAAGRRRGVVDRVHLDRRGHLDAAGEAGRRERRVHVPHGLQHRRGAGDDLVPDHDVPDVHVRVVGLHVVADPGRGAGRVGGELADLAVADVEGERDARAAQRREEVLVGEVEAHAGDAVGLVELHHVALGREAAA</sequence>
<keyword evidence="2" id="KW-1185">Reference proteome</keyword>
<reference evidence="1" key="2">
    <citation type="submission" date="2019-07" db="EMBL/GenBank/DDBJ databases">
        <authorList>
            <person name="Seetharam A."/>
            <person name="Woodhouse M."/>
            <person name="Cannon E."/>
        </authorList>
    </citation>
    <scope>NUCLEOTIDE SEQUENCE [LARGE SCALE GENOMIC DNA]</scope>
    <source>
        <strain evidence="1">cv. B73</strain>
    </source>
</reference>
<name>A0A804UHS7_MAIZE</name>
<dbReference type="Proteomes" id="UP000007305">
    <property type="component" value="Chromosome 8"/>
</dbReference>
<dbReference type="EnsemblPlants" id="Zm00001eb363170_T001">
    <property type="protein sequence ID" value="Zm00001eb363170_P001"/>
    <property type="gene ID" value="Zm00001eb363170"/>
</dbReference>
<accession>A0A804UHS7</accession>
<dbReference type="InParanoid" id="A0A804UHS7"/>
<organism evidence="1 2">
    <name type="scientific">Zea mays</name>
    <name type="common">Maize</name>
    <dbReference type="NCBI Taxonomy" id="4577"/>
    <lineage>
        <taxon>Eukaryota</taxon>
        <taxon>Viridiplantae</taxon>
        <taxon>Streptophyta</taxon>
        <taxon>Embryophyta</taxon>
        <taxon>Tracheophyta</taxon>
        <taxon>Spermatophyta</taxon>
        <taxon>Magnoliopsida</taxon>
        <taxon>Liliopsida</taxon>
        <taxon>Poales</taxon>
        <taxon>Poaceae</taxon>
        <taxon>PACMAD clade</taxon>
        <taxon>Panicoideae</taxon>
        <taxon>Andropogonodae</taxon>
        <taxon>Andropogoneae</taxon>
        <taxon>Tripsacinae</taxon>
        <taxon>Zea</taxon>
    </lineage>
</organism>
<protein>
    <submittedName>
        <fullName evidence="1">Uncharacterized protein</fullName>
    </submittedName>
</protein>
<evidence type="ECO:0000313" key="1">
    <source>
        <dbReference type="EnsemblPlants" id="Zm00001eb363170_P001"/>
    </source>
</evidence>
<dbReference type="Gramene" id="Zm00001eb363170_T001">
    <property type="protein sequence ID" value="Zm00001eb363170_P001"/>
    <property type="gene ID" value="Zm00001eb363170"/>
</dbReference>
<evidence type="ECO:0000313" key="2">
    <source>
        <dbReference type="Proteomes" id="UP000007305"/>
    </source>
</evidence>
<reference evidence="1" key="3">
    <citation type="submission" date="2021-05" db="UniProtKB">
        <authorList>
            <consortium name="EnsemblPlants"/>
        </authorList>
    </citation>
    <scope>IDENTIFICATION</scope>
    <source>
        <strain evidence="1">cv. B73</strain>
    </source>
</reference>